<dbReference type="InterPro" id="IPR049874">
    <property type="entry name" value="ROK_cs"/>
</dbReference>
<dbReference type="PANTHER" id="PTHR18964">
    <property type="entry name" value="ROK (REPRESSOR, ORF, KINASE) FAMILY"/>
    <property type="match status" value="1"/>
</dbReference>
<dbReference type="InterPro" id="IPR036390">
    <property type="entry name" value="WH_DNA-bd_sf"/>
</dbReference>
<dbReference type="PROSITE" id="PS01125">
    <property type="entry name" value="ROK"/>
    <property type="match status" value="1"/>
</dbReference>
<proteinExistence type="inferred from homology"/>
<evidence type="ECO:0000313" key="3">
    <source>
        <dbReference type="EMBL" id="UUY47995.1"/>
    </source>
</evidence>
<evidence type="ECO:0000313" key="4">
    <source>
        <dbReference type="Proteomes" id="UP001057738"/>
    </source>
</evidence>
<evidence type="ECO:0000256" key="1">
    <source>
        <dbReference type="ARBA" id="ARBA00006479"/>
    </source>
</evidence>
<feature type="region of interest" description="Disordered" evidence="2">
    <location>
        <begin position="1"/>
        <end position="22"/>
    </location>
</feature>
<dbReference type="Gene3D" id="3.30.420.40">
    <property type="match status" value="3"/>
</dbReference>
<protein>
    <submittedName>
        <fullName evidence="3">ROK family transcriptional regulator</fullName>
    </submittedName>
</protein>
<dbReference type="InterPro" id="IPR000600">
    <property type="entry name" value="ROK"/>
</dbReference>
<sequence>MNRGSRNSGHSDAHGRRGGVNLPALRGHNEALVLDLLRGAGPAGLGRTELAARTGLTPQAVSKITARLGADGLVAEAGRAASTGGKPRTLLRLVPDARHAVGVHLDRDVLRAVRVDLAGRVVADSGGPLDFGAGPEAAVEAVVRAVARLGDPYGPPLLGVGVAAPGPLDHRAGVMGRVTGFPSWKGFPLRGVLEGRLGLPVLLDKDTNAGAAAAAGAWLRATWPEAGSDADVAGAGAGVGAGAVAGAVAGGLTGAVVGEGPAGDGLAGGGPHTCVYLHVGTGLGAGLWLGGGVYRGARSAAGEFGHQVLLLDGPPCRCGARGCVEVLCLEAVARGDLPGAARIVGEAAANLVALLDVDRVLLGGRVVASAPDVFVAGVGAVLAARALDPARPVVALAGAGVAEGAAEMALTSLFGRAG</sequence>
<dbReference type="GeneID" id="95574329"/>
<dbReference type="Gene3D" id="1.10.10.10">
    <property type="entry name" value="Winged helix-like DNA-binding domain superfamily/Winged helix DNA-binding domain"/>
    <property type="match status" value="1"/>
</dbReference>
<dbReference type="Proteomes" id="UP001057738">
    <property type="component" value="Chromosome"/>
</dbReference>
<dbReference type="SUPFAM" id="SSF53067">
    <property type="entry name" value="Actin-like ATPase domain"/>
    <property type="match status" value="2"/>
</dbReference>
<dbReference type="InterPro" id="IPR036388">
    <property type="entry name" value="WH-like_DNA-bd_sf"/>
</dbReference>
<organism evidence="3 4">
    <name type="scientific">Streptomyces yangpuensis</name>
    <dbReference type="NCBI Taxonomy" id="1648182"/>
    <lineage>
        <taxon>Bacteria</taxon>
        <taxon>Bacillati</taxon>
        <taxon>Actinomycetota</taxon>
        <taxon>Actinomycetes</taxon>
        <taxon>Kitasatosporales</taxon>
        <taxon>Streptomycetaceae</taxon>
        <taxon>Streptomyces</taxon>
    </lineage>
</organism>
<dbReference type="PANTHER" id="PTHR18964:SF173">
    <property type="entry name" value="GLUCOKINASE"/>
    <property type="match status" value="1"/>
</dbReference>
<reference evidence="3" key="1">
    <citation type="submission" date="2022-08" db="EMBL/GenBank/DDBJ databases">
        <authorList>
            <person name="Tian L."/>
        </authorList>
    </citation>
    <scope>NUCLEOTIDE SEQUENCE</scope>
    <source>
        <strain evidence="3">CM253</strain>
    </source>
</reference>
<dbReference type="Pfam" id="PF00480">
    <property type="entry name" value="ROK"/>
    <property type="match status" value="1"/>
</dbReference>
<dbReference type="RefSeq" id="WP_257855804.1">
    <property type="nucleotide sequence ID" value="NZ_CP102514.1"/>
</dbReference>
<dbReference type="EMBL" id="CP102514">
    <property type="protein sequence ID" value="UUY47995.1"/>
    <property type="molecule type" value="Genomic_DNA"/>
</dbReference>
<keyword evidence="4" id="KW-1185">Reference proteome</keyword>
<gene>
    <name evidence="3" type="ORF">NRK68_12675</name>
</gene>
<dbReference type="SUPFAM" id="SSF46785">
    <property type="entry name" value="Winged helix' DNA-binding domain"/>
    <property type="match status" value="1"/>
</dbReference>
<evidence type="ECO:0000256" key="2">
    <source>
        <dbReference type="SAM" id="MobiDB-lite"/>
    </source>
</evidence>
<name>A0ABY5PVN6_9ACTN</name>
<comment type="similarity">
    <text evidence="1">Belongs to the ROK (NagC/XylR) family.</text>
</comment>
<accession>A0ABY5PVN6</accession>
<dbReference type="InterPro" id="IPR043129">
    <property type="entry name" value="ATPase_NBD"/>
</dbReference>